<evidence type="ECO:0000313" key="1">
    <source>
        <dbReference type="EMBL" id="MBB5746573.1"/>
    </source>
</evidence>
<organism evidence="1 2">
    <name type="scientific">Brevundimonas variabilis</name>
    <dbReference type="NCBI Taxonomy" id="74312"/>
    <lineage>
        <taxon>Bacteria</taxon>
        <taxon>Pseudomonadati</taxon>
        <taxon>Pseudomonadota</taxon>
        <taxon>Alphaproteobacteria</taxon>
        <taxon>Caulobacterales</taxon>
        <taxon>Caulobacteraceae</taxon>
        <taxon>Brevundimonas</taxon>
    </lineage>
</organism>
<keyword evidence="2" id="KW-1185">Reference proteome</keyword>
<proteinExistence type="predicted"/>
<dbReference type="Proteomes" id="UP000545037">
    <property type="component" value="Unassembled WGS sequence"/>
</dbReference>
<dbReference type="RefSeq" id="WP_183213526.1">
    <property type="nucleotide sequence ID" value="NZ_JACHOR010000003.1"/>
</dbReference>
<accession>A0A7W9CJ14</accession>
<protein>
    <submittedName>
        <fullName evidence="1">Uncharacterized protein</fullName>
    </submittedName>
</protein>
<gene>
    <name evidence="1" type="ORF">GGR13_002177</name>
</gene>
<dbReference type="AlphaFoldDB" id="A0A7W9CJ14"/>
<dbReference type="EMBL" id="JACHOR010000003">
    <property type="protein sequence ID" value="MBB5746573.1"/>
    <property type="molecule type" value="Genomic_DNA"/>
</dbReference>
<sequence length="282" mass="30643">MANLNYRDRARKHVAEARARLAESGEAAARQACLALRMAIEALTYQNLQAYLAETPNSVMTQWTPKKVMDELLAADPHADQTVTVFFGIEETPGVPSKDMQLLGEDRRFTQAWGNKAHNALGSFLHEPTIRQTETGKPTEQQARTKAVEIADELDRILATSLFGVNMGEYISFDCDCGFHVKRRASVLSHDDKVICGGCGRHWIYKKLEGDPAYGFILDGCSFDCLSCQEICQVPAHEIGDGKIVTCAACGAKAEVFTQFAVRPAPAETGDAGAEGGASPTS</sequence>
<reference evidence="1 2" key="1">
    <citation type="submission" date="2020-08" db="EMBL/GenBank/DDBJ databases">
        <title>Genomic Encyclopedia of Type Strains, Phase IV (KMG-IV): sequencing the most valuable type-strain genomes for metagenomic binning, comparative biology and taxonomic classification.</title>
        <authorList>
            <person name="Goeker M."/>
        </authorList>
    </citation>
    <scope>NUCLEOTIDE SEQUENCE [LARGE SCALE GENOMIC DNA]</scope>
    <source>
        <strain evidence="1 2">DSM 4737</strain>
    </source>
</reference>
<evidence type="ECO:0000313" key="2">
    <source>
        <dbReference type="Proteomes" id="UP000545037"/>
    </source>
</evidence>
<name>A0A7W9CJ14_9CAUL</name>
<comment type="caution">
    <text evidence="1">The sequence shown here is derived from an EMBL/GenBank/DDBJ whole genome shotgun (WGS) entry which is preliminary data.</text>
</comment>